<feature type="compositionally biased region" description="Polar residues" evidence="1">
    <location>
        <begin position="22"/>
        <end position="39"/>
    </location>
</feature>
<sequence length="385" mass="41059">MDIYHSSPITMPASTNHDEAGVNSTPPGPTTFSVGTVPNSPAPLMRPSVQQSILGQTVAPVEGRSEEGISVNDPFADPCPTPMPGTNLPLDDVQAPAIVVTAPSAAQNVRTSSSGYFALPLNRSLVSDEHVDSVASDVSGGSVEEEQASQSSRAQVYGSQSRRDSSKRQPRLGMESLATRFDSDPCILDTESQKSLENNYSKYLTAYGFLPLGSVNLEGQDRGMLERRQSTWSRHSTMYDGAGYGDIHDLYISPSNIGDFDFSPLPATNNGRSGGAHEYAQESIEEAAGHPANLAGADKENYAGAGSSIDKGHKIAMNKKENMQEIIRAYAAPLIDQEDAREGQAIEMGDSVSGASESFYEESIKESAEEDLVLSKRLTECSLGG</sequence>
<feature type="compositionally biased region" description="Low complexity" evidence="1">
    <location>
        <begin position="133"/>
        <end position="142"/>
    </location>
</feature>
<dbReference type="Proteomes" id="UP000800093">
    <property type="component" value="Unassembled WGS sequence"/>
</dbReference>
<reference evidence="3" key="1">
    <citation type="journal article" date="2020" name="Stud. Mycol.">
        <title>101 Dothideomycetes genomes: A test case for predicting lifestyles and emergence of pathogens.</title>
        <authorList>
            <person name="Haridas S."/>
            <person name="Albert R."/>
            <person name="Binder M."/>
            <person name="Bloem J."/>
            <person name="LaButti K."/>
            <person name="Salamov A."/>
            <person name="Andreopoulos B."/>
            <person name="Baker S."/>
            <person name="Barry K."/>
            <person name="Bills G."/>
            <person name="Bluhm B."/>
            <person name="Cannon C."/>
            <person name="Castanera R."/>
            <person name="Culley D."/>
            <person name="Daum C."/>
            <person name="Ezra D."/>
            <person name="Gonzalez J."/>
            <person name="Henrissat B."/>
            <person name="Kuo A."/>
            <person name="Liang C."/>
            <person name="Lipzen A."/>
            <person name="Lutzoni F."/>
            <person name="Magnuson J."/>
            <person name="Mondo S."/>
            <person name="Nolan M."/>
            <person name="Ohm R."/>
            <person name="Pangilinan J."/>
            <person name="Park H.-J."/>
            <person name="Ramirez L."/>
            <person name="Alfaro M."/>
            <person name="Sun H."/>
            <person name="Tritt A."/>
            <person name="Yoshinaga Y."/>
            <person name="Zwiers L.-H."/>
            <person name="Turgeon B."/>
            <person name="Goodwin S."/>
            <person name="Spatafora J."/>
            <person name="Crous P."/>
            <person name="Grigoriev I."/>
        </authorList>
    </citation>
    <scope>NUCLEOTIDE SEQUENCE [LARGE SCALE GENOMIC DNA]</scope>
    <source>
        <strain evidence="3">CBS 304.66</strain>
    </source>
</reference>
<accession>A0A9P4N7Q2</accession>
<feature type="region of interest" description="Disordered" evidence="1">
    <location>
        <begin position="1"/>
        <end position="45"/>
    </location>
</feature>
<feature type="compositionally biased region" description="Polar residues" evidence="1">
    <location>
        <begin position="148"/>
        <end position="160"/>
    </location>
</feature>
<name>A0A9P4N7Q2_9PLEO</name>
<evidence type="ECO:0000313" key="3">
    <source>
        <dbReference type="Proteomes" id="UP000800093"/>
    </source>
</evidence>
<gene>
    <name evidence="2" type="ORF">CC78DRAFT_545678</name>
</gene>
<protein>
    <submittedName>
        <fullName evidence="2">Uncharacterized protein</fullName>
    </submittedName>
</protein>
<organism evidence="2 3">
    <name type="scientific">Lojkania enalia</name>
    <dbReference type="NCBI Taxonomy" id="147567"/>
    <lineage>
        <taxon>Eukaryota</taxon>
        <taxon>Fungi</taxon>
        <taxon>Dikarya</taxon>
        <taxon>Ascomycota</taxon>
        <taxon>Pezizomycotina</taxon>
        <taxon>Dothideomycetes</taxon>
        <taxon>Pleosporomycetidae</taxon>
        <taxon>Pleosporales</taxon>
        <taxon>Pleosporales incertae sedis</taxon>
        <taxon>Lojkania</taxon>
    </lineage>
</organism>
<dbReference type="OrthoDB" id="3795553at2759"/>
<evidence type="ECO:0000313" key="2">
    <source>
        <dbReference type="EMBL" id="KAF2262646.1"/>
    </source>
</evidence>
<proteinExistence type="predicted"/>
<dbReference type="AlphaFoldDB" id="A0A9P4N7Q2"/>
<keyword evidence="3" id="KW-1185">Reference proteome</keyword>
<comment type="caution">
    <text evidence="2">The sequence shown here is derived from an EMBL/GenBank/DDBJ whole genome shotgun (WGS) entry which is preliminary data.</text>
</comment>
<feature type="region of interest" description="Disordered" evidence="1">
    <location>
        <begin position="132"/>
        <end position="176"/>
    </location>
</feature>
<evidence type="ECO:0000256" key="1">
    <source>
        <dbReference type="SAM" id="MobiDB-lite"/>
    </source>
</evidence>
<dbReference type="EMBL" id="ML986638">
    <property type="protein sequence ID" value="KAF2262646.1"/>
    <property type="molecule type" value="Genomic_DNA"/>
</dbReference>